<proteinExistence type="predicted"/>
<keyword evidence="2" id="KW-1185">Reference proteome</keyword>
<reference evidence="1 2" key="1">
    <citation type="submission" date="2020-08" db="EMBL/GenBank/DDBJ databases">
        <title>Pseudomonas sp. nov.</title>
        <authorList>
            <person name="Gieschler S."/>
            <person name="Fiedler G."/>
            <person name="Brinks E."/>
            <person name="Boehnlein C."/>
            <person name="Franz C.M.A.P."/>
            <person name="Kabisch J."/>
        </authorList>
    </citation>
    <scope>NUCLEOTIDE SEQUENCE [LARGE SCALE GENOMIC DNA]</scope>
    <source>
        <strain evidence="1 2">MBT-1</strain>
    </source>
</reference>
<gene>
    <name evidence="1" type="ORF">H7995_25795</name>
</gene>
<dbReference type="AlphaFoldDB" id="A0A7X1L0T7"/>
<organism evidence="1 2">
    <name type="scientific">Pseudomonas kielensis</name>
    <dbReference type="NCBI Taxonomy" id="2762577"/>
    <lineage>
        <taxon>Bacteria</taxon>
        <taxon>Pseudomonadati</taxon>
        <taxon>Pseudomonadota</taxon>
        <taxon>Gammaproteobacteria</taxon>
        <taxon>Pseudomonadales</taxon>
        <taxon>Pseudomonadaceae</taxon>
        <taxon>Pseudomonas</taxon>
    </lineage>
</organism>
<sequence>MIQSNDRIKDLEDVGVLFHSLIRYVEANEEERDQSLVAVGYANLLALAETAAEEVALQHKDEGDDWDGCVWFELLEKIGEGSLAESLMATEDPDVPSIVQVWLSRVE</sequence>
<dbReference type="EMBL" id="JACMYG010000042">
    <property type="protein sequence ID" value="MBC2693206.1"/>
    <property type="molecule type" value="Genomic_DNA"/>
</dbReference>
<name>A0A7X1L0T7_9PSED</name>
<comment type="caution">
    <text evidence="1">The sequence shown here is derived from an EMBL/GenBank/DDBJ whole genome shotgun (WGS) entry which is preliminary data.</text>
</comment>
<protein>
    <submittedName>
        <fullName evidence="1">Uncharacterized protein</fullName>
    </submittedName>
</protein>
<evidence type="ECO:0000313" key="1">
    <source>
        <dbReference type="EMBL" id="MBC2693206.1"/>
    </source>
</evidence>
<dbReference type="RefSeq" id="WP_185819117.1">
    <property type="nucleotide sequence ID" value="NZ_JACMYG010000042.1"/>
</dbReference>
<accession>A0A7X1L0T7</accession>
<evidence type="ECO:0000313" key="2">
    <source>
        <dbReference type="Proteomes" id="UP000526003"/>
    </source>
</evidence>
<dbReference type="Proteomes" id="UP000526003">
    <property type="component" value="Unassembled WGS sequence"/>
</dbReference>